<evidence type="ECO:0000256" key="3">
    <source>
        <dbReference type="SAM" id="Phobius"/>
    </source>
</evidence>
<keyword evidence="3" id="KW-1133">Transmembrane helix</keyword>
<reference evidence="5 6" key="1">
    <citation type="submission" date="2017-02" db="EMBL/GenBank/DDBJ databases">
        <authorList>
            <person name="Peterson S.W."/>
        </authorList>
    </citation>
    <scope>NUCLEOTIDE SEQUENCE [LARGE SCALE GENOMIC DNA]</scope>
    <source>
        <strain evidence="5 6">CIP104813</strain>
    </source>
</reference>
<evidence type="ECO:0000256" key="2">
    <source>
        <dbReference type="SAM" id="MobiDB-lite"/>
    </source>
</evidence>
<feature type="transmembrane region" description="Helical" evidence="3">
    <location>
        <begin position="76"/>
        <end position="99"/>
    </location>
</feature>
<proteinExistence type="inferred from homology"/>
<name>A0A1X6WY25_9MICO</name>
<dbReference type="Pfam" id="PF03816">
    <property type="entry name" value="LytR_cpsA_psr"/>
    <property type="match status" value="1"/>
</dbReference>
<feature type="region of interest" description="Disordered" evidence="2">
    <location>
        <begin position="1"/>
        <end position="62"/>
    </location>
</feature>
<protein>
    <submittedName>
        <fullName evidence="5">Cell envelope-associated transcriptional attenuator LytR-CpsA-Psr, subfamily A1 (As in PMID19099556)</fullName>
    </submittedName>
</protein>
<dbReference type="EMBL" id="FWFG01000050">
    <property type="protein sequence ID" value="SLM90773.1"/>
    <property type="molecule type" value="Genomic_DNA"/>
</dbReference>
<dbReference type="Gene3D" id="3.40.630.190">
    <property type="entry name" value="LCP protein"/>
    <property type="match status" value="1"/>
</dbReference>
<dbReference type="Proteomes" id="UP000195981">
    <property type="component" value="Unassembled WGS sequence"/>
</dbReference>
<accession>A0A1X6WY25</accession>
<dbReference type="PANTHER" id="PTHR33392:SF6">
    <property type="entry name" value="POLYISOPRENYL-TEICHOIC ACID--PEPTIDOGLYCAN TEICHOIC ACID TRANSFERASE TAGU"/>
    <property type="match status" value="1"/>
</dbReference>
<dbReference type="InterPro" id="IPR050922">
    <property type="entry name" value="LytR/CpsA/Psr_CW_biosynth"/>
</dbReference>
<dbReference type="NCBIfam" id="TIGR00350">
    <property type="entry name" value="lytR_cpsA_psr"/>
    <property type="match status" value="1"/>
</dbReference>
<evidence type="ECO:0000313" key="5">
    <source>
        <dbReference type="EMBL" id="SLM90773.1"/>
    </source>
</evidence>
<feature type="domain" description="Cell envelope-related transcriptional attenuator" evidence="4">
    <location>
        <begin position="142"/>
        <end position="284"/>
    </location>
</feature>
<feature type="compositionally biased region" description="Low complexity" evidence="2">
    <location>
        <begin position="37"/>
        <end position="47"/>
    </location>
</feature>
<keyword evidence="6" id="KW-1185">Reference proteome</keyword>
<dbReference type="InterPro" id="IPR004474">
    <property type="entry name" value="LytR_CpsA_psr"/>
</dbReference>
<keyword evidence="3" id="KW-0472">Membrane</keyword>
<sequence>MRAPSPTRVDMRAVPAEPDAPDAIRTASRPQDRPGGSTEAPRGAAARARARSRRAGTAGTSPLAARLSRIPRPLRLAAFALAVVLVVTGAWFTGLALWANGRIEHVDALSDMQGTPGTSYLIAGSDRRGGETVADDGTAGERADTMMLLHKAPNGNSYLVSLPRDTLVDIPGHGKYKLNAAYAFGGPALLVETVEGFTGMKVDHFVEIGFDGVSGLVDAVGTVNLCIDQDVDDEKSGLKMTKGCHDTGGEQALAFVRARYFDPTADIGRQQRQQQFVSALMKRVMTPGVLLNPLAQVRLADAGTAALRTDDSTGVIDLARMALTMRTAMNDGTTLTMPIKDPNYHTKKSGVAILTDEDDIKAFFGSIEDGSAKAPAQG</sequence>
<evidence type="ECO:0000313" key="6">
    <source>
        <dbReference type="Proteomes" id="UP000195981"/>
    </source>
</evidence>
<keyword evidence="3" id="KW-0812">Transmembrane</keyword>
<dbReference type="PANTHER" id="PTHR33392">
    <property type="entry name" value="POLYISOPRENYL-TEICHOIC ACID--PEPTIDOGLYCAN TEICHOIC ACID TRANSFERASE TAGU"/>
    <property type="match status" value="1"/>
</dbReference>
<gene>
    <name evidence="5" type="ORF">FM110_05545</name>
</gene>
<organism evidence="5 6">
    <name type="scientific">Brachybacterium nesterenkovii</name>
    <dbReference type="NCBI Taxonomy" id="47847"/>
    <lineage>
        <taxon>Bacteria</taxon>
        <taxon>Bacillati</taxon>
        <taxon>Actinomycetota</taxon>
        <taxon>Actinomycetes</taxon>
        <taxon>Micrococcales</taxon>
        <taxon>Dermabacteraceae</taxon>
        <taxon>Brachybacterium</taxon>
    </lineage>
</organism>
<evidence type="ECO:0000259" key="4">
    <source>
        <dbReference type="Pfam" id="PF03816"/>
    </source>
</evidence>
<evidence type="ECO:0000256" key="1">
    <source>
        <dbReference type="ARBA" id="ARBA00006068"/>
    </source>
</evidence>
<comment type="similarity">
    <text evidence="1">Belongs to the LytR/CpsA/Psr (LCP) family.</text>
</comment>
<dbReference type="AlphaFoldDB" id="A0A1X6WY25"/>